<dbReference type="PANTHER" id="PTHR31920">
    <property type="entry name" value="B3 DOMAIN-CONTAINING"/>
    <property type="match status" value="1"/>
</dbReference>
<evidence type="ECO:0000256" key="1">
    <source>
        <dbReference type="ARBA" id="ARBA00004123"/>
    </source>
</evidence>
<protein>
    <recommendedName>
        <fullName evidence="6">TF-B3 domain-containing protein</fullName>
    </recommendedName>
</protein>
<dbReference type="InterPro" id="IPR015300">
    <property type="entry name" value="DNA-bd_pseudobarrel_sf"/>
</dbReference>
<dbReference type="Gramene" id="OMO78030">
    <property type="protein sequence ID" value="OMO78030"/>
    <property type="gene ID" value="CCACVL1_14690"/>
</dbReference>
<evidence type="ECO:0000256" key="4">
    <source>
        <dbReference type="ARBA" id="ARBA00023163"/>
    </source>
</evidence>
<dbReference type="Gene3D" id="2.40.330.10">
    <property type="entry name" value="DNA-binding pseudobarrel domain"/>
    <property type="match status" value="3"/>
</dbReference>
<feature type="domain" description="TF-B3" evidence="6">
    <location>
        <begin position="125"/>
        <end position="226"/>
    </location>
</feature>
<comment type="caution">
    <text evidence="7">The sequence shown here is derived from an EMBL/GenBank/DDBJ whole genome shotgun (WGS) entry which is preliminary data.</text>
</comment>
<keyword evidence="2" id="KW-0805">Transcription regulation</keyword>
<comment type="subcellular location">
    <subcellularLocation>
        <location evidence="1">Nucleus</location>
    </subcellularLocation>
</comment>
<evidence type="ECO:0000259" key="6">
    <source>
        <dbReference type="PROSITE" id="PS50863"/>
    </source>
</evidence>
<proteinExistence type="predicted"/>
<dbReference type="InterPro" id="IPR050655">
    <property type="entry name" value="Plant_B3_domain"/>
</dbReference>
<evidence type="ECO:0000256" key="5">
    <source>
        <dbReference type="ARBA" id="ARBA00023242"/>
    </source>
</evidence>
<dbReference type="SUPFAM" id="SSF101936">
    <property type="entry name" value="DNA-binding pseudobarrel domain"/>
    <property type="match status" value="2"/>
</dbReference>
<dbReference type="OrthoDB" id="1653867at2759"/>
<dbReference type="AlphaFoldDB" id="A0A1R3I636"/>
<dbReference type="Pfam" id="PF02362">
    <property type="entry name" value="B3"/>
    <property type="match status" value="1"/>
</dbReference>
<feature type="non-terminal residue" evidence="7">
    <location>
        <position position="264"/>
    </location>
</feature>
<keyword evidence="8" id="KW-1185">Reference proteome</keyword>
<dbReference type="PROSITE" id="PS50863">
    <property type="entry name" value="B3"/>
    <property type="match status" value="1"/>
</dbReference>
<name>A0A1R3I636_COCAP</name>
<dbReference type="GO" id="GO:0005634">
    <property type="term" value="C:nucleus"/>
    <property type="evidence" value="ECO:0007669"/>
    <property type="project" value="UniProtKB-SubCell"/>
</dbReference>
<evidence type="ECO:0000256" key="2">
    <source>
        <dbReference type="ARBA" id="ARBA00023015"/>
    </source>
</evidence>
<dbReference type="GO" id="GO:0003677">
    <property type="term" value="F:DNA binding"/>
    <property type="evidence" value="ECO:0007669"/>
    <property type="project" value="UniProtKB-KW"/>
</dbReference>
<reference evidence="7 8" key="1">
    <citation type="submission" date="2013-09" db="EMBL/GenBank/DDBJ databases">
        <title>Corchorus capsularis genome sequencing.</title>
        <authorList>
            <person name="Alam M."/>
            <person name="Haque M.S."/>
            <person name="Islam M.S."/>
            <person name="Emdad E.M."/>
            <person name="Islam M.M."/>
            <person name="Ahmed B."/>
            <person name="Halim A."/>
            <person name="Hossen Q.M.M."/>
            <person name="Hossain M.Z."/>
            <person name="Ahmed R."/>
            <person name="Khan M.M."/>
            <person name="Islam R."/>
            <person name="Rashid M.M."/>
            <person name="Khan S.A."/>
            <person name="Rahman M.S."/>
            <person name="Alam M."/>
        </authorList>
    </citation>
    <scope>NUCLEOTIDE SEQUENCE [LARGE SCALE GENOMIC DNA]</scope>
    <source>
        <strain evidence="8">cv. CVL-1</strain>
        <tissue evidence="7">Whole seedling</tissue>
    </source>
</reference>
<dbReference type="PANTHER" id="PTHR31920:SF37">
    <property type="entry name" value="B3 DOMAIN-CONTAINING TRANSCRIPTION FACTOR VRN1"/>
    <property type="match status" value="1"/>
</dbReference>
<keyword evidence="5" id="KW-0539">Nucleus</keyword>
<dbReference type="SMART" id="SM01019">
    <property type="entry name" value="B3"/>
    <property type="match status" value="2"/>
</dbReference>
<organism evidence="7 8">
    <name type="scientific">Corchorus capsularis</name>
    <name type="common">Jute</name>
    <dbReference type="NCBI Taxonomy" id="210143"/>
    <lineage>
        <taxon>Eukaryota</taxon>
        <taxon>Viridiplantae</taxon>
        <taxon>Streptophyta</taxon>
        <taxon>Embryophyta</taxon>
        <taxon>Tracheophyta</taxon>
        <taxon>Spermatophyta</taxon>
        <taxon>Magnoliopsida</taxon>
        <taxon>eudicotyledons</taxon>
        <taxon>Gunneridae</taxon>
        <taxon>Pentapetalae</taxon>
        <taxon>rosids</taxon>
        <taxon>malvids</taxon>
        <taxon>Malvales</taxon>
        <taxon>Malvaceae</taxon>
        <taxon>Grewioideae</taxon>
        <taxon>Apeibeae</taxon>
        <taxon>Corchorus</taxon>
    </lineage>
</organism>
<gene>
    <name evidence="7" type="ORF">CCACVL1_14690</name>
</gene>
<dbReference type="OMA" id="FFVINIR"/>
<keyword evidence="3" id="KW-0238">DNA-binding</keyword>
<dbReference type="EMBL" id="AWWV01010627">
    <property type="protein sequence ID" value="OMO78030.1"/>
    <property type="molecule type" value="Genomic_DNA"/>
</dbReference>
<dbReference type="Proteomes" id="UP000188268">
    <property type="component" value="Unassembled WGS sequence"/>
</dbReference>
<dbReference type="CDD" id="cd10017">
    <property type="entry name" value="B3_DNA"/>
    <property type="match status" value="2"/>
</dbReference>
<accession>A0A1R3I636</accession>
<evidence type="ECO:0000313" key="8">
    <source>
        <dbReference type="Proteomes" id="UP000188268"/>
    </source>
</evidence>
<evidence type="ECO:0000256" key="3">
    <source>
        <dbReference type="ARBA" id="ARBA00023125"/>
    </source>
</evidence>
<dbReference type="InterPro" id="IPR003340">
    <property type="entry name" value="B3_DNA-bd"/>
</dbReference>
<sequence length="264" mass="30919">MDSQKPHFCKIVLGLGIRYSILRFPRDFIRRQGEISSPVELKVADGCRFQVEVKRIQGELCMVNWRPFAEHYWMKHGHFLLFEYQGHSIFRVFIFDPSATEIDYGLFGVFEEETIPLQKAAAFQTDNPTFVVEMQPSYRVVLPTEFITKHLAEKKSSKVTLCAMDGKKWNASYFGYKTNKKYTRANIFDGWREFMQHYQLKLGDVCVKEYMDEDKNIVILQVSNGKTWVVDFSILSVPSGQQKPQFNGENWRKFAQYNHLDVGH</sequence>
<keyword evidence="4" id="KW-0804">Transcription</keyword>
<evidence type="ECO:0000313" key="7">
    <source>
        <dbReference type="EMBL" id="OMO78030.1"/>
    </source>
</evidence>